<reference evidence="7 8" key="1">
    <citation type="submission" date="2016-10" db="EMBL/GenBank/DDBJ databases">
        <authorList>
            <person name="de Groot N.N."/>
        </authorList>
    </citation>
    <scope>NUCLEOTIDE SEQUENCE [LARGE SCALE GENOMIC DNA]</scope>
    <source>
        <strain evidence="7 8">IBRC-M10418</strain>
    </source>
</reference>
<feature type="transmembrane region" description="Helical" evidence="6">
    <location>
        <begin position="209"/>
        <end position="232"/>
    </location>
</feature>
<sequence length="384" mass="40093">MNPTRLLTGLLTIIAVLIAVSILAGAVLGQPIGISYVETGSMSPTLDPGDGFIAVPTAVAGPIEPGDVIVFDAVNIHDGGLVTHRVVGETESGYITRGDANPVTDQDGEEPPVDPGRVEATALQVGGDVVVIPGFGTVVTGASGLIESLQQFLASTLGTRALLGTQGAAYLVFGFGVVTYVLASLAETAGSRRRDRRTSRWSGYVTPQAVIGTMAIVLILAVTASMVVPAGVHTFQFVSSEVESENPSVIQQGTTSNVTYVVPSNGPIPVVGVIEPASSGVSVSPQTVTVPGGETANVTVTIQAPPETGVYTESIREHRYLALLPTGVILTLYAVHPWLPIVVTDVLLGVGFIVVAVALIGIDPIRLDRRRRAPLRVRIRRWFK</sequence>
<evidence type="ECO:0000256" key="6">
    <source>
        <dbReference type="SAM" id="Phobius"/>
    </source>
</evidence>
<evidence type="ECO:0000256" key="1">
    <source>
        <dbReference type="ARBA" id="ARBA00004370"/>
    </source>
</evidence>
<dbReference type="Proteomes" id="UP000199215">
    <property type="component" value="Unassembled WGS sequence"/>
</dbReference>
<dbReference type="GO" id="GO:0004252">
    <property type="term" value="F:serine-type endopeptidase activity"/>
    <property type="evidence" value="ECO:0007669"/>
    <property type="project" value="InterPro"/>
</dbReference>
<evidence type="ECO:0000256" key="5">
    <source>
        <dbReference type="SAM" id="MobiDB-lite"/>
    </source>
</evidence>
<evidence type="ECO:0000313" key="8">
    <source>
        <dbReference type="Proteomes" id="UP000199215"/>
    </source>
</evidence>
<dbReference type="NCBIfam" id="TIGR02228">
    <property type="entry name" value="sigpep_I_arch"/>
    <property type="match status" value="1"/>
</dbReference>
<dbReference type="STRING" id="1267564.SAMN05192561_101599"/>
<evidence type="ECO:0000313" key="7">
    <source>
        <dbReference type="EMBL" id="SEH40171.1"/>
    </source>
</evidence>
<name>A0A1H6I193_9EURY</name>
<feature type="region of interest" description="Disordered" evidence="5">
    <location>
        <begin position="94"/>
        <end position="113"/>
    </location>
</feature>
<accession>A0A1H6I193</accession>
<dbReference type="GO" id="GO:0016020">
    <property type="term" value="C:membrane"/>
    <property type="evidence" value="ECO:0007669"/>
    <property type="project" value="UniProtKB-SubCell"/>
</dbReference>
<keyword evidence="4 6" id="KW-0472">Membrane</keyword>
<dbReference type="CDD" id="cd06530">
    <property type="entry name" value="S26_SPase_I"/>
    <property type="match status" value="1"/>
</dbReference>
<keyword evidence="8" id="KW-1185">Reference proteome</keyword>
<evidence type="ECO:0000256" key="2">
    <source>
        <dbReference type="ARBA" id="ARBA00022692"/>
    </source>
</evidence>
<proteinExistence type="predicted"/>
<evidence type="ECO:0000256" key="4">
    <source>
        <dbReference type="ARBA" id="ARBA00023136"/>
    </source>
</evidence>
<dbReference type="OrthoDB" id="50404at2157"/>
<dbReference type="InterPro" id="IPR036286">
    <property type="entry name" value="LexA/Signal_pep-like_sf"/>
</dbReference>
<organism evidence="7 8">
    <name type="scientific">Halopenitus malekzadehii</name>
    <dbReference type="NCBI Taxonomy" id="1267564"/>
    <lineage>
        <taxon>Archaea</taxon>
        <taxon>Methanobacteriati</taxon>
        <taxon>Methanobacteriota</taxon>
        <taxon>Stenosarchaea group</taxon>
        <taxon>Halobacteria</taxon>
        <taxon>Halobacteriales</taxon>
        <taxon>Haloferacaceae</taxon>
        <taxon>Halopenitus</taxon>
    </lineage>
</organism>
<dbReference type="EMBL" id="FNWU01000001">
    <property type="protein sequence ID" value="SEH40171.1"/>
    <property type="molecule type" value="Genomic_DNA"/>
</dbReference>
<dbReference type="InterPro" id="IPR001733">
    <property type="entry name" value="Peptidase_S26B"/>
</dbReference>
<dbReference type="SUPFAM" id="SSF51306">
    <property type="entry name" value="LexA/Signal peptidase"/>
    <property type="match status" value="1"/>
</dbReference>
<dbReference type="InterPro" id="IPR019533">
    <property type="entry name" value="Peptidase_S26"/>
</dbReference>
<dbReference type="GO" id="GO:0006465">
    <property type="term" value="P:signal peptide processing"/>
    <property type="evidence" value="ECO:0007669"/>
    <property type="project" value="InterPro"/>
</dbReference>
<gene>
    <name evidence="7" type="ORF">SAMN05192561_101599</name>
</gene>
<keyword evidence="2 6" id="KW-0812">Transmembrane</keyword>
<dbReference type="RefSeq" id="WP_092814037.1">
    <property type="nucleotide sequence ID" value="NZ_FNWU01000001.1"/>
</dbReference>
<evidence type="ECO:0000256" key="3">
    <source>
        <dbReference type="ARBA" id="ARBA00022989"/>
    </source>
</evidence>
<feature type="transmembrane region" description="Helical" evidence="6">
    <location>
        <begin position="168"/>
        <end position="188"/>
    </location>
</feature>
<feature type="transmembrane region" description="Helical" evidence="6">
    <location>
        <begin position="338"/>
        <end position="362"/>
    </location>
</feature>
<protein>
    <submittedName>
        <fullName evidence="7">Signal peptidase, endoplasmic reticulum-type</fullName>
    </submittedName>
</protein>
<comment type="subcellular location">
    <subcellularLocation>
        <location evidence="1">Membrane</location>
    </subcellularLocation>
</comment>
<keyword evidence="3 6" id="KW-1133">Transmembrane helix</keyword>
<dbReference type="AlphaFoldDB" id="A0A1H6I193"/>